<keyword evidence="2" id="KW-1185">Reference proteome</keyword>
<dbReference type="RefSeq" id="WP_271021052.1">
    <property type="nucleotide sequence ID" value="NZ_JAQHXR010000002.1"/>
</dbReference>
<organism evidence="1 2">
    <name type="scientific">Helicobacter ibis</name>
    <dbReference type="NCBI Taxonomy" id="2962633"/>
    <lineage>
        <taxon>Bacteria</taxon>
        <taxon>Pseudomonadati</taxon>
        <taxon>Campylobacterota</taxon>
        <taxon>Epsilonproteobacteria</taxon>
        <taxon>Campylobacterales</taxon>
        <taxon>Helicobacteraceae</taxon>
        <taxon>Helicobacter</taxon>
    </lineage>
</organism>
<comment type="caution">
    <text evidence="1">The sequence shown here is derived from an EMBL/GenBank/DDBJ whole genome shotgun (WGS) entry which is preliminary data.</text>
</comment>
<dbReference type="Proteomes" id="UP001210261">
    <property type="component" value="Unassembled WGS sequence"/>
</dbReference>
<evidence type="ECO:0000313" key="2">
    <source>
        <dbReference type="Proteomes" id="UP001210261"/>
    </source>
</evidence>
<gene>
    <name evidence="1" type="ORF">PF021_03585</name>
</gene>
<accession>A0ABT4VDH1</accession>
<name>A0ABT4VDH1_9HELI</name>
<protein>
    <submittedName>
        <fullName evidence="1">Uncharacterized protein</fullName>
    </submittedName>
</protein>
<sequence>MRGQRRFIKLARWGLDSDFRHMFGGVENWLKYDRQEAIKYFKNIKIEPFETKNTTHDFTKLQNLANNSLIKYIKQNPQTKFHLIIPTYSKFHYRVDSKDAFVKNREFYKWLIVEISKYPNAYVYGFDDLDYADNIESYRDSEHYDMDLNSMHIDSIRHKTNILTPSNMELYFQSMEAKIIRYEALSVLNSVLLPIKE</sequence>
<dbReference type="EMBL" id="JAQHXR010000002">
    <property type="protein sequence ID" value="MDA3968754.1"/>
    <property type="molecule type" value="Genomic_DNA"/>
</dbReference>
<reference evidence="1 2" key="1">
    <citation type="submission" date="2023-01" db="EMBL/GenBank/DDBJ databases">
        <title>Description of Helicobacter ibis sp. nov. isolated from faecal droppings of black-faced ibis (Theristicus melanopis).</title>
        <authorList>
            <person name="Lopez-Cantillo M."/>
            <person name="Vidal-Veuthey B."/>
            <person name="Mella A."/>
            <person name="De La Haba R."/>
            <person name="Collado L."/>
        </authorList>
    </citation>
    <scope>NUCLEOTIDE SEQUENCE [LARGE SCALE GENOMIC DNA]</scope>
    <source>
        <strain evidence="1 2">A82</strain>
    </source>
</reference>
<proteinExistence type="predicted"/>
<evidence type="ECO:0000313" key="1">
    <source>
        <dbReference type="EMBL" id="MDA3968754.1"/>
    </source>
</evidence>